<organism evidence="1 2">
    <name type="scientific">Thamnocephalis sphaerospora</name>
    <dbReference type="NCBI Taxonomy" id="78915"/>
    <lineage>
        <taxon>Eukaryota</taxon>
        <taxon>Fungi</taxon>
        <taxon>Fungi incertae sedis</taxon>
        <taxon>Zoopagomycota</taxon>
        <taxon>Zoopagomycotina</taxon>
        <taxon>Zoopagomycetes</taxon>
        <taxon>Zoopagales</taxon>
        <taxon>Sigmoideomycetaceae</taxon>
        <taxon>Thamnocephalis</taxon>
    </lineage>
</organism>
<dbReference type="EMBL" id="KZ992615">
    <property type="protein sequence ID" value="RKP08305.1"/>
    <property type="molecule type" value="Genomic_DNA"/>
</dbReference>
<evidence type="ECO:0000313" key="2">
    <source>
        <dbReference type="Proteomes" id="UP000271241"/>
    </source>
</evidence>
<sequence length="361" mass="41684">MLFPANEPLDWFRVYCNRRATEYRWRLGLRTEHRPEKATGKRTGGVRLQNIIEINRELQDIRIISQRILAPQQQPVWLSKQLCWDGVDTNKISTKQYQRSDEYLIIVVETRSVFALSTNDTIYAWHLNALHLPPRLITNKVKGPISLYKNWLVIRKHCRDHDTPDATLVFDLAKRAARPEMIEGGADMLHIQQATAGSIRLLWRDEIDAEESLTRISWRFWDYAPDRAPPTQYLSVGRTQLYAGERRLKTCRIDDSRFVIFNQTSVNSADTPPNIKLMEILESNAKVTMVERWSLSQELNSTTPIVSQDMLLVTLRSMKHRLLNLSDGSPVHDISITTLDCWTTLAGSGEYPWSSDAMYTG</sequence>
<proteinExistence type="predicted"/>
<dbReference type="AlphaFoldDB" id="A0A4P9XQJ1"/>
<evidence type="ECO:0000313" key="1">
    <source>
        <dbReference type="EMBL" id="RKP08305.1"/>
    </source>
</evidence>
<gene>
    <name evidence="1" type="ORF">THASP1DRAFT_29879</name>
</gene>
<protein>
    <submittedName>
        <fullName evidence="1">Uncharacterized protein</fullName>
    </submittedName>
</protein>
<reference evidence="2" key="1">
    <citation type="journal article" date="2018" name="Nat. Microbiol.">
        <title>Leveraging single-cell genomics to expand the fungal tree of life.</title>
        <authorList>
            <person name="Ahrendt S.R."/>
            <person name="Quandt C.A."/>
            <person name="Ciobanu D."/>
            <person name="Clum A."/>
            <person name="Salamov A."/>
            <person name="Andreopoulos B."/>
            <person name="Cheng J.F."/>
            <person name="Woyke T."/>
            <person name="Pelin A."/>
            <person name="Henrissat B."/>
            <person name="Reynolds N.K."/>
            <person name="Benny G.L."/>
            <person name="Smith M.E."/>
            <person name="James T.Y."/>
            <person name="Grigoriev I.V."/>
        </authorList>
    </citation>
    <scope>NUCLEOTIDE SEQUENCE [LARGE SCALE GENOMIC DNA]</scope>
    <source>
        <strain evidence="2">RSA 1356</strain>
    </source>
</reference>
<keyword evidence="2" id="KW-1185">Reference proteome</keyword>
<name>A0A4P9XQJ1_9FUNG</name>
<accession>A0A4P9XQJ1</accession>
<dbReference type="Proteomes" id="UP000271241">
    <property type="component" value="Unassembled WGS sequence"/>
</dbReference>